<dbReference type="SUPFAM" id="SSF47413">
    <property type="entry name" value="lambda repressor-like DNA-binding domains"/>
    <property type="match status" value="1"/>
</dbReference>
<evidence type="ECO:0000256" key="4">
    <source>
        <dbReference type="ARBA" id="ARBA00023163"/>
    </source>
</evidence>
<dbReference type="SMART" id="SM00354">
    <property type="entry name" value="HTH_LACI"/>
    <property type="match status" value="1"/>
</dbReference>
<keyword evidence="1" id="KW-0678">Repressor</keyword>
<dbReference type="InterPro" id="IPR000843">
    <property type="entry name" value="HTH_LacI"/>
</dbReference>
<dbReference type="InterPro" id="IPR028082">
    <property type="entry name" value="Peripla_BP_I"/>
</dbReference>
<dbReference type="CDD" id="cd01392">
    <property type="entry name" value="HTH_LacI"/>
    <property type="match status" value="1"/>
</dbReference>
<feature type="domain" description="HTH lacI-type" evidence="5">
    <location>
        <begin position="5"/>
        <end position="61"/>
    </location>
</feature>
<name>A0A934R9B9_9BACT</name>
<protein>
    <submittedName>
        <fullName evidence="6">LacI family DNA-binding transcriptional regulator</fullName>
    </submittedName>
</protein>
<evidence type="ECO:0000256" key="1">
    <source>
        <dbReference type="ARBA" id="ARBA00022491"/>
    </source>
</evidence>
<accession>A0A934R9B9</accession>
<dbReference type="EMBL" id="JAENII010000003">
    <property type="protein sequence ID" value="MBK1826300.1"/>
    <property type="molecule type" value="Genomic_DNA"/>
</dbReference>
<dbReference type="InterPro" id="IPR010982">
    <property type="entry name" value="Lambda_DNA-bd_dom_sf"/>
</dbReference>
<dbReference type="PANTHER" id="PTHR30146">
    <property type="entry name" value="LACI-RELATED TRANSCRIPTIONAL REPRESSOR"/>
    <property type="match status" value="1"/>
</dbReference>
<keyword evidence="2" id="KW-0805">Transcription regulation</keyword>
<dbReference type="PROSITE" id="PS50932">
    <property type="entry name" value="HTH_LACI_2"/>
    <property type="match status" value="1"/>
</dbReference>
<dbReference type="SUPFAM" id="SSF53822">
    <property type="entry name" value="Periplasmic binding protein-like I"/>
    <property type="match status" value="1"/>
</dbReference>
<dbReference type="Gene3D" id="1.10.260.40">
    <property type="entry name" value="lambda repressor-like DNA-binding domains"/>
    <property type="match status" value="1"/>
</dbReference>
<dbReference type="AlphaFoldDB" id="A0A934R9B9"/>
<dbReference type="GO" id="GO:0000976">
    <property type="term" value="F:transcription cis-regulatory region binding"/>
    <property type="evidence" value="ECO:0007669"/>
    <property type="project" value="TreeGrafter"/>
</dbReference>
<keyword evidence="7" id="KW-1185">Reference proteome</keyword>
<sequence length="349" mass="37867">MSQKVRLKDVAERAGVAVNTASTILNRRPNSWASKETEARVFAAAKDLGYRPSKTARALQSGRYHSIGLLLQDLTNPFFSTIADELESAVEAKNYDLIIENCRSSVVREKRLMRDIRDLEVDGTVVWLSDNEVFREDLSACFAAKSPIVALGNGVPEPALPVDAVLSDFTQGLTQAISALHELGHRRFAFLSALAEGQDSGSRPQLFQSLLAVHGVPQSNIDVLRCGHSIESARESFASFLAERPDNRPTALIAMNDLAAIGSMRAAREAGLSVPEDLSVVGVDDVPLCSYLPLTLSSIRQRYRMITQGAADLLLERIEGGDSVSATPRQVVIPTLFVPRESIARAPGS</sequence>
<keyword evidence="4" id="KW-0804">Transcription</keyword>
<dbReference type="CDD" id="cd06267">
    <property type="entry name" value="PBP1_LacI_sugar_binding-like"/>
    <property type="match status" value="1"/>
</dbReference>
<evidence type="ECO:0000259" key="5">
    <source>
        <dbReference type="PROSITE" id="PS50932"/>
    </source>
</evidence>
<dbReference type="GO" id="GO:0003700">
    <property type="term" value="F:DNA-binding transcription factor activity"/>
    <property type="evidence" value="ECO:0007669"/>
    <property type="project" value="TreeGrafter"/>
</dbReference>
<dbReference type="InterPro" id="IPR046335">
    <property type="entry name" value="LacI/GalR-like_sensor"/>
</dbReference>
<dbReference type="Pfam" id="PF00356">
    <property type="entry name" value="LacI"/>
    <property type="match status" value="1"/>
</dbReference>
<organism evidence="6 7">
    <name type="scientific">Haloferula rosea</name>
    <dbReference type="NCBI Taxonomy" id="490093"/>
    <lineage>
        <taxon>Bacteria</taxon>
        <taxon>Pseudomonadati</taxon>
        <taxon>Verrucomicrobiota</taxon>
        <taxon>Verrucomicrobiia</taxon>
        <taxon>Verrucomicrobiales</taxon>
        <taxon>Verrucomicrobiaceae</taxon>
        <taxon>Haloferula</taxon>
    </lineage>
</organism>
<evidence type="ECO:0000313" key="6">
    <source>
        <dbReference type="EMBL" id="MBK1826300.1"/>
    </source>
</evidence>
<gene>
    <name evidence="6" type="ORF">JIN81_04670</name>
</gene>
<evidence type="ECO:0000313" key="7">
    <source>
        <dbReference type="Proteomes" id="UP000658278"/>
    </source>
</evidence>
<proteinExistence type="predicted"/>
<dbReference type="PANTHER" id="PTHR30146:SF148">
    <property type="entry name" value="HTH-TYPE TRANSCRIPTIONAL REPRESSOR PURR-RELATED"/>
    <property type="match status" value="1"/>
</dbReference>
<evidence type="ECO:0000256" key="2">
    <source>
        <dbReference type="ARBA" id="ARBA00023015"/>
    </source>
</evidence>
<dbReference type="Pfam" id="PF13377">
    <property type="entry name" value="Peripla_BP_3"/>
    <property type="match status" value="1"/>
</dbReference>
<comment type="caution">
    <text evidence="6">The sequence shown here is derived from an EMBL/GenBank/DDBJ whole genome shotgun (WGS) entry which is preliminary data.</text>
</comment>
<dbReference type="Gene3D" id="3.40.50.2300">
    <property type="match status" value="2"/>
</dbReference>
<dbReference type="Proteomes" id="UP000658278">
    <property type="component" value="Unassembled WGS sequence"/>
</dbReference>
<keyword evidence="3 6" id="KW-0238">DNA-binding</keyword>
<reference evidence="6" key="1">
    <citation type="submission" date="2021-01" db="EMBL/GenBank/DDBJ databases">
        <title>Modified the classification status of verrucomicrobia.</title>
        <authorList>
            <person name="Feng X."/>
        </authorList>
    </citation>
    <scope>NUCLEOTIDE SEQUENCE</scope>
    <source>
        <strain evidence="6">KCTC 22201</strain>
    </source>
</reference>
<dbReference type="RefSeq" id="WP_200277092.1">
    <property type="nucleotide sequence ID" value="NZ_JAENII010000003.1"/>
</dbReference>
<evidence type="ECO:0000256" key="3">
    <source>
        <dbReference type="ARBA" id="ARBA00023125"/>
    </source>
</evidence>